<feature type="signal peptide" evidence="2">
    <location>
        <begin position="1"/>
        <end position="23"/>
    </location>
</feature>
<sequence length="90" mass="10555">MNIMNKLFISTLLVLGLSMNVCAQKRPPLPPHPSKTELVDAKMRELDKRYNTEKKLILNHPLATKQMKRDQLKALNKRYQSEKRLLRSLK</sequence>
<feature type="coiled-coil region" evidence="1">
    <location>
        <begin position="62"/>
        <end position="89"/>
    </location>
</feature>
<gene>
    <name evidence="3" type="ORF">DRF57_05965</name>
</gene>
<dbReference type="Proteomes" id="UP000256491">
    <property type="component" value="Unassembled WGS sequence"/>
</dbReference>
<evidence type="ECO:0000313" key="3">
    <source>
        <dbReference type="EMBL" id="REC76932.1"/>
    </source>
</evidence>
<reference evidence="3 4" key="1">
    <citation type="journal article" date="2010" name="Syst. Appl. Microbiol.">
        <title>Four new species of Chryseobacterium from the rhizosphere of coastal sand dune plants, Chryseobacterium elymi sp. nov., Chryseobacterium hagamense sp. nov., Chryseobacterium lathyri sp. nov. and Chryseobacterium rhizosphaerae sp. nov.</title>
        <authorList>
            <person name="Cho S.H."/>
            <person name="Lee K.S."/>
            <person name="Shin D.S."/>
            <person name="Han J.H."/>
            <person name="Park K.S."/>
            <person name="Lee C.H."/>
            <person name="Park K.H."/>
            <person name="Kim S.B."/>
        </authorList>
    </citation>
    <scope>NUCLEOTIDE SEQUENCE [LARGE SCALE GENOMIC DNA]</scope>
    <source>
        <strain evidence="3 4">KCTC 22548</strain>
    </source>
</reference>
<keyword evidence="1" id="KW-0175">Coiled coil</keyword>
<keyword evidence="2" id="KW-0732">Signal</keyword>
<keyword evidence="4" id="KW-1185">Reference proteome</keyword>
<comment type="caution">
    <text evidence="3">The sequence shown here is derived from an EMBL/GenBank/DDBJ whole genome shotgun (WGS) entry which is preliminary data.</text>
</comment>
<proteinExistence type="predicted"/>
<dbReference type="EMBL" id="QNUF01000005">
    <property type="protein sequence ID" value="REC76932.1"/>
    <property type="molecule type" value="Genomic_DNA"/>
</dbReference>
<name>A0ABX9IP39_9FLAO</name>
<evidence type="ECO:0000256" key="2">
    <source>
        <dbReference type="SAM" id="SignalP"/>
    </source>
</evidence>
<protein>
    <submittedName>
        <fullName evidence="3">Uncharacterized protein</fullName>
    </submittedName>
</protein>
<evidence type="ECO:0000313" key="4">
    <source>
        <dbReference type="Proteomes" id="UP000256491"/>
    </source>
</evidence>
<evidence type="ECO:0000256" key="1">
    <source>
        <dbReference type="SAM" id="Coils"/>
    </source>
</evidence>
<accession>A0ABX9IP39</accession>
<organism evidence="3 4">
    <name type="scientific">Chryseobacterium rhizosphaerae</name>
    <dbReference type="NCBI Taxonomy" id="395937"/>
    <lineage>
        <taxon>Bacteria</taxon>
        <taxon>Pseudomonadati</taxon>
        <taxon>Bacteroidota</taxon>
        <taxon>Flavobacteriia</taxon>
        <taxon>Flavobacteriales</taxon>
        <taxon>Weeksellaceae</taxon>
        <taxon>Chryseobacterium group</taxon>
        <taxon>Chryseobacterium</taxon>
    </lineage>
</organism>
<feature type="chain" id="PRO_5046759756" evidence="2">
    <location>
        <begin position="24"/>
        <end position="90"/>
    </location>
</feature>